<dbReference type="InterPro" id="IPR043160">
    <property type="entry name" value="Dynein_C_barrel"/>
</dbReference>
<dbReference type="Pfam" id="PF18199">
    <property type="entry name" value="Dynein_C"/>
    <property type="match status" value="1"/>
</dbReference>
<dbReference type="PANTHER" id="PTHR22878">
    <property type="entry name" value="DYNEIN HEAVY CHAIN 6, AXONEMAL-LIKE-RELATED"/>
    <property type="match status" value="1"/>
</dbReference>
<dbReference type="GO" id="GO:0051959">
    <property type="term" value="F:dynein light intermediate chain binding"/>
    <property type="evidence" value="ECO:0007669"/>
    <property type="project" value="InterPro"/>
</dbReference>
<dbReference type="GeneTree" id="ENSGT00940000154791"/>
<dbReference type="GO" id="GO:0008569">
    <property type="term" value="F:minus-end-directed microtubule motor activity"/>
    <property type="evidence" value="ECO:0007669"/>
    <property type="project" value="InterPro"/>
</dbReference>
<evidence type="ECO:0000259" key="2">
    <source>
        <dbReference type="Pfam" id="PF18198"/>
    </source>
</evidence>
<feature type="domain" description="Dynein heavy chain region D6 P-loop" evidence="1">
    <location>
        <begin position="136"/>
        <end position="249"/>
    </location>
</feature>
<dbReference type="InterPro" id="IPR026983">
    <property type="entry name" value="DHC"/>
</dbReference>
<reference evidence="4" key="2">
    <citation type="submission" date="2025-09" db="UniProtKB">
        <authorList>
            <consortium name="Ensembl"/>
        </authorList>
    </citation>
    <scope>IDENTIFICATION</scope>
</reference>
<dbReference type="FunFam" id="1.10.8.720:FF:000001">
    <property type="entry name" value="dynein heavy chain 7, axonemal"/>
    <property type="match status" value="1"/>
</dbReference>
<proteinExistence type="predicted"/>
<evidence type="ECO:0000313" key="4">
    <source>
        <dbReference type="Ensembl" id="ENSFHEP00000004953.1"/>
    </source>
</evidence>
<dbReference type="FunFam" id="3.40.50.300:FF:000362">
    <property type="entry name" value="Dynein, axonemal, heavy chain 6"/>
    <property type="match status" value="1"/>
</dbReference>
<name>A0A3Q2SWR3_FUNHE</name>
<evidence type="ECO:0000259" key="1">
    <source>
        <dbReference type="Pfam" id="PF03028"/>
    </source>
</evidence>
<feature type="domain" description="Dynein heavy chain C-terminal" evidence="3">
    <location>
        <begin position="439"/>
        <end position="714"/>
    </location>
</feature>
<dbReference type="FunFam" id="1.20.1270.280:FF:000001">
    <property type="entry name" value="dynein heavy chain 7, axonemal"/>
    <property type="match status" value="1"/>
</dbReference>
<dbReference type="Gene3D" id="1.10.8.720">
    <property type="entry name" value="Region D6 of dynein motor"/>
    <property type="match status" value="1"/>
</dbReference>
<reference evidence="4" key="1">
    <citation type="submission" date="2025-08" db="UniProtKB">
        <authorList>
            <consortium name="Ensembl"/>
        </authorList>
    </citation>
    <scope>IDENTIFICATION</scope>
</reference>
<dbReference type="GO" id="GO:0030286">
    <property type="term" value="C:dynein complex"/>
    <property type="evidence" value="ECO:0007669"/>
    <property type="project" value="InterPro"/>
</dbReference>
<dbReference type="Gene3D" id="1.20.1270.280">
    <property type="match status" value="1"/>
</dbReference>
<dbReference type="InterPro" id="IPR041658">
    <property type="entry name" value="AAA_lid_11"/>
</dbReference>
<organism evidence="4 5">
    <name type="scientific">Fundulus heteroclitus</name>
    <name type="common">Killifish</name>
    <name type="synonym">Mummichog</name>
    <dbReference type="NCBI Taxonomy" id="8078"/>
    <lineage>
        <taxon>Eukaryota</taxon>
        <taxon>Metazoa</taxon>
        <taxon>Chordata</taxon>
        <taxon>Craniata</taxon>
        <taxon>Vertebrata</taxon>
        <taxon>Euteleostomi</taxon>
        <taxon>Actinopterygii</taxon>
        <taxon>Neopterygii</taxon>
        <taxon>Teleostei</taxon>
        <taxon>Neoteleostei</taxon>
        <taxon>Acanthomorphata</taxon>
        <taxon>Ovalentaria</taxon>
        <taxon>Atherinomorphae</taxon>
        <taxon>Cyprinodontiformes</taxon>
        <taxon>Fundulidae</taxon>
        <taxon>Fundulus</taxon>
    </lineage>
</organism>
<dbReference type="InterPro" id="IPR027417">
    <property type="entry name" value="P-loop_NTPase"/>
</dbReference>
<dbReference type="Proteomes" id="UP000265000">
    <property type="component" value="Unplaced"/>
</dbReference>
<dbReference type="Pfam" id="PF18198">
    <property type="entry name" value="AAA_lid_11"/>
    <property type="match status" value="1"/>
</dbReference>
<dbReference type="FunFam" id="3.10.490.20:FF:000009">
    <property type="entry name" value="Dynein heavy chain 4"/>
    <property type="match status" value="1"/>
</dbReference>
<dbReference type="InterPro" id="IPR042219">
    <property type="entry name" value="AAA_lid_11_sf"/>
</dbReference>
<sequence length="718" mass="80978">MMNEKKIKPIEWRFLLSGGKPVHQLPCSVVAWVSDRAWQNILELSALDDFGGLAESFTRHLQGFRRIVDSKHPHREPLPGEWDSRLNSFQKLLVLRCLRPDCLIYGVQDFVSAQLGQRYTEPQMSDLSVIFKESSPTNPIILILSTGTDPAADIYKLADAVHFSKKVIAVSLGQGQVPLAEAMMRTAMKTGQWIIFQNCHMAPDWLPTLEQLPELISPVNVDKDFRLWLTSIPFKKIPVSILQNGAKMVIEPPRGIRARLERAYLSFTDELMSSSSKVCFKPLLLSLCLFHGVALERRRFGPLGFNIPYDFTEEDLHICVSQLKTFVDEYQDIPYKVLKHAAGEVNYGGHVTDNWDRRCLLTLLEDFYCPAVLGADHVYSGVYRQVDSNLDIKGYLAYIRGLPINDTPEIFGLHDNANIRSAQNETFALLEALVCLEPQTVEEVVVGIVEKLPQPFCLQEVTEKYPVLYEQPLHAVLSHEVIRYNKLLGLISQSLGELTKALKGSVVMSSKMEIMALSLFNNIVPDTWKAKAYLSLKPLASWVSDLLLRISFLQGWISKGIPPVFWISGFFFPQALLTGTLQNYARRLGTAIETVGFDLEVLVKPVSEITEMPNIGCYIHGLFLEGACWNNETGRLTESKPMELHTQMPVIWLIPKANRRPPTSVVYLCPVYKTLRRAGTQSTSGISNNYVTALELPTDQCPRHWIKRGVALICALDH</sequence>
<keyword evidence="5" id="KW-1185">Reference proteome</keyword>
<evidence type="ECO:0000313" key="5">
    <source>
        <dbReference type="Proteomes" id="UP000265000"/>
    </source>
</evidence>
<feature type="domain" description="Dynein heavy chain AAA lid" evidence="2">
    <location>
        <begin position="280"/>
        <end position="417"/>
    </location>
</feature>
<dbReference type="Gene3D" id="3.10.490.20">
    <property type="match status" value="1"/>
</dbReference>
<dbReference type="Pfam" id="PF03028">
    <property type="entry name" value="Dynein_heavy"/>
    <property type="match status" value="1"/>
</dbReference>
<dbReference type="GO" id="GO:0045505">
    <property type="term" value="F:dynein intermediate chain binding"/>
    <property type="evidence" value="ECO:0007669"/>
    <property type="project" value="InterPro"/>
</dbReference>
<protein>
    <recommendedName>
        <fullName evidence="6">Dynein heavy chain 1, axonemal</fullName>
    </recommendedName>
</protein>
<dbReference type="GO" id="GO:0007018">
    <property type="term" value="P:microtubule-based movement"/>
    <property type="evidence" value="ECO:0007669"/>
    <property type="project" value="InterPro"/>
</dbReference>
<accession>A0A3Q2SWR3</accession>
<dbReference type="Ensembl" id="ENSFHET00000007975.1">
    <property type="protein sequence ID" value="ENSFHEP00000004953.1"/>
    <property type="gene ID" value="ENSFHEG00000005957.1"/>
</dbReference>
<dbReference type="InterPro" id="IPR004273">
    <property type="entry name" value="Dynein_heavy_D6_P-loop"/>
</dbReference>
<dbReference type="PANTHER" id="PTHR22878:SF73">
    <property type="entry name" value="DYNEIN AXONEMAL HEAVY CHAIN 1"/>
    <property type="match status" value="1"/>
</dbReference>
<dbReference type="AlphaFoldDB" id="A0A3Q2SWR3"/>
<dbReference type="Gene3D" id="3.40.50.300">
    <property type="entry name" value="P-loop containing nucleotide triphosphate hydrolases"/>
    <property type="match status" value="1"/>
</dbReference>
<dbReference type="InterPro" id="IPR041228">
    <property type="entry name" value="Dynein_C"/>
</dbReference>
<evidence type="ECO:0000259" key="3">
    <source>
        <dbReference type="Pfam" id="PF18199"/>
    </source>
</evidence>
<evidence type="ECO:0008006" key="6">
    <source>
        <dbReference type="Google" id="ProtNLM"/>
    </source>
</evidence>